<comment type="caution">
    <text evidence="2">The sequence shown here is derived from an EMBL/GenBank/DDBJ whole genome shotgun (WGS) entry which is preliminary data.</text>
</comment>
<dbReference type="EMBL" id="JBBKZS010000013">
    <property type="protein sequence ID" value="MEJ8857872.1"/>
    <property type="molecule type" value="Genomic_DNA"/>
</dbReference>
<name>A0ABU8XGW8_9BURK</name>
<keyword evidence="3" id="KW-1185">Reference proteome</keyword>
<proteinExistence type="predicted"/>
<evidence type="ECO:0000313" key="3">
    <source>
        <dbReference type="Proteomes" id="UP001367030"/>
    </source>
</evidence>
<dbReference type="InterPro" id="IPR025675">
    <property type="entry name" value="Imm5"/>
</dbReference>
<evidence type="ECO:0000313" key="2">
    <source>
        <dbReference type="EMBL" id="MEJ8857872.1"/>
    </source>
</evidence>
<dbReference type="RefSeq" id="WP_340337941.1">
    <property type="nucleotide sequence ID" value="NZ_JBBKZS010000013.1"/>
</dbReference>
<feature type="domain" description="Immunity protein Imm5" evidence="1">
    <location>
        <begin position="15"/>
        <end position="201"/>
    </location>
</feature>
<protein>
    <submittedName>
        <fullName evidence="2">Imm5 family immunity protein</fullName>
    </submittedName>
</protein>
<dbReference type="Pfam" id="PF14423">
    <property type="entry name" value="Imm5"/>
    <property type="match status" value="1"/>
</dbReference>
<sequence length="207" mass="22960">MESGMAPSQELAVAIQVARHALGQDRNGELRLPERKAIWAAMGPTVVENGKPVLALGSRRRLRLAILTAEHVLPVWAKDFPANQEPQHMLAVAEKWLAGHADFQAAWMLRNSFWSELSNIQSVEAAAGFATCQVLATALGDEKFTPQSLNAPSCDQQLDPDQWDAGFYASIAHAGAAPWEQENAAGKRRAFWQWYLAEAVPQAWRWY</sequence>
<reference evidence="2 3" key="1">
    <citation type="submission" date="2024-03" db="EMBL/GenBank/DDBJ databases">
        <title>Novel species of the genus Variovorax.</title>
        <authorList>
            <person name="Liu Q."/>
            <person name="Xin Y.-H."/>
        </authorList>
    </citation>
    <scope>NUCLEOTIDE SEQUENCE [LARGE SCALE GENOMIC DNA]</scope>
    <source>
        <strain evidence="2 3">KACC 18901</strain>
    </source>
</reference>
<accession>A0ABU8XGW8</accession>
<organism evidence="2 3">
    <name type="scientific">Variovorax robiniae</name>
    <dbReference type="NCBI Taxonomy" id="1836199"/>
    <lineage>
        <taxon>Bacteria</taxon>
        <taxon>Pseudomonadati</taxon>
        <taxon>Pseudomonadota</taxon>
        <taxon>Betaproteobacteria</taxon>
        <taxon>Burkholderiales</taxon>
        <taxon>Comamonadaceae</taxon>
        <taxon>Variovorax</taxon>
    </lineage>
</organism>
<gene>
    <name evidence="2" type="ORF">WKW79_25105</name>
</gene>
<evidence type="ECO:0000259" key="1">
    <source>
        <dbReference type="Pfam" id="PF14423"/>
    </source>
</evidence>
<dbReference type="Proteomes" id="UP001367030">
    <property type="component" value="Unassembled WGS sequence"/>
</dbReference>